<keyword evidence="3" id="KW-1185">Reference proteome</keyword>
<reference evidence="2 3" key="1">
    <citation type="submission" date="2024-02" db="EMBL/GenBank/DDBJ databases">
        <title>A draft genome for the cacao thread blight pathogen Marasmius crinis-equi.</title>
        <authorList>
            <person name="Cohen S.P."/>
            <person name="Baruah I.K."/>
            <person name="Amoako-Attah I."/>
            <person name="Bukari Y."/>
            <person name="Meinhardt L.W."/>
            <person name="Bailey B.A."/>
        </authorList>
    </citation>
    <scope>NUCLEOTIDE SEQUENCE [LARGE SCALE GENOMIC DNA]</scope>
    <source>
        <strain evidence="2 3">GH-76</strain>
    </source>
</reference>
<dbReference type="Proteomes" id="UP001465976">
    <property type="component" value="Unassembled WGS sequence"/>
</dbReference>
<evidence type="ECO:0000313" key="3">
    <source>
        <dbReference type="Proteomes" id="UP001465976"/>
    </source>
</evidence>
<feature type="compositionally biased region" description="Basic residues" evidence="1">
    <location>
        <begin position="125"/>
        <end position="137"/>
    </location>
</feature>
<feature type="compositionally biased region" description="Basic and acidic residues" evidence="1">
    <location>
        <begin position="258"/>
        <end position="282"/>
    </location>
</feature>
<dbReference type="EMBL" id="JBAHYK010000138">
    <property type="protein sequence ID" value="KAL0577779.1"/>
    <property type="molecule type" value="Genomic_DNA"/>
</dbReference>
<gene>
    <name evidence="2" type="ORF">V5O48_004207</name>
</gene>
<feature type="compositionally biased region" description="Low complexity" evidence="1">
    <location>
        <begin position="288"/>
        <end position="298"/>
    </location>
</feature>
<organism evidence="2 3">
    <name type="scientific">Marasmius crinis-equi</name>
    <dbReference type="NCBI Taxonomy" id="585013"/>
    <lineage>
        <taxon>Eukaryota</taxon>
        <taxon>Fungi</taxon>
        <taxon>Dikarya</taxon>
        <taxon>Basidiomycota</taxon>
        <taxon>Agaricomycotina</taxon>
        <taxon>Agaricomycetes</taxon>
        <taxon>Agaricomycetidae</taxon>
        <taxon>Agaricales</taxon>
        <taxon>Marasmiineae</taxon>
        <taxon>Marasmiaceae</taxon>
        <taxon>Marasmius</taxon>
    </lineage>
</organism>
<feature type="compositionally biased region" description="Basic and acidic residues" evidence="1">
    <location>
        <begin position="206"/>
        <end position="219"/>
    </location>
</feature>
<feature type="compositionally biased region" description="Polar residues" evidence="1">
    <location>
        <begin position="46"/>
        <end position="119"/>
    </location>
</feature>
<feature type="compositionally biased region" description="Pro residues" evidence="1">
    <location>
        <begin position="347"/>
        <end position="357"/>
    </location>
</feature>
<sequence length="378" mass="42679">MSFEHCSDFSLEGTVINRVKGNKNKVYNMENQNNNRERQNSHNINFNDGESINNWGSGVQNINKGGDQNLNQGHGTMNVYSGPQHGSNTYNTKTRGNGNSVYNGSQVTHQTPPATPSNGSGSGRKTSRTRPKKKRRSPTPDSDFFSQDEDEVHTSEFESDFSDSTSSSTSHPRARHHPGSQTNFAPHPKQSRHNTRDVPPTMGTGYRDDRPRLSAERRSSRYSQSTTSSTSRYPQAQHPPHPNQYRPDGAPPAIARRSYRDEPRFDDAEENPRERSFSDSRARPYPPHYYSQPPQQYPNTYERQNQARGPYLDGPQPRHQQRMGSVLDNSGSGPRAWQRPVDHDSYPTPPASAPPPGVRAYSSHNPFRSRKLGEEHER</sequence>
<proteinExistence type="predicted"/>
<evidence type="ECO:0000256" key="1">
    <source>
        <dbReference type="SAM" id="MobiDB-lite"/>
    </source>
</evidence>
<evidence type="ECO:0000313" key="2">
    <source>
        <dbReference type="EMBL" id="KAL0577779.1"/>
    </source>
</evidence>
<feature type="compositionally biased region" description="Acidic residues" evidence="1">
    <location>
        <begin position="146"/>
        <end position="161"/>
    </location>
</feature>
<accession>A0ABR3FQQ0</accession>
<feature type="region of interest" description="Disordered" evidence="1">
    <location>
        <begin position="32"/>
        <end position="378"/>
    </location>
</feature>
<name>A0ABR3FQQ0_9AGAR</name>
<feature type="compositionally biased region" description="Low complexity" evidence="1">
    <location>
        <begin position="221"/>
        <end position="233"/>
    </location>
</feature>
<comment type="caution">
    <text evidence="2">The sequence shown here is derived from an EMBL/GenBank/DDBJ whole genome shotgun (WGS) entry which is preliminary data.</text>
</comment>
<protein>
    <submittedName>
        <fullName evidence="2">Uncharacterized protein</fullName>
    </submittedName>
</protein>